<gene>
    <name evidence="2" type="ORF">EJB05_29993</name>
</gene>
<dbReference type="AlphaFoldDB" id="A0A5J9UUY9"/>
<name>A0A5J9UUY9_9POAL</name>
<keyword evidence="3" id="KW-1185">Reference proteome</keyword>
<organism evidence="2 3">
    <name type="scientific">Eragrostis curvula</name>
    <name type="common">weeping love grass</name>
    <dbReference type="NCBI Taxonomy" id="38414"/>
    <lineage>
        <taxon>Eukaryota</taxon>
        <taxon>Viridiplantae</taxon>
        <taxon>Streptophyta</taxon>
        <taxon>Embryophyta</taxon>
        <taxon>Tracheophyta</taxon>
        <taxon>Spermatophyta</taxon>
        <taxon>Magnoliopsida</taxon>
        <taxon>Liliopsida</taxon>
        <taxon>Poales</taxon>
        <taxon>Poaceae</taxon>
        <taxon>PACMAD clade</taxon>
        <taxon>Chloridoideae</taxon>
        <taxon>Eragrostideae</taxon>
        <taxon>Eragrostidinae</taxon>
        <taxon>Eragrostis</taxon>
    </lineage>
</organism>
<dbReference type="Proteomes" id="UP000324897">
    <property type="component" value="Chromosome 2"/>
</dbReference>
<evidence type="ECO:0000256" key="1">
    <source>
        <dbReference type="SAM" id="MobiDB-lite"/>
    </source>
</evidence>
<protein>
    <submittedName>
        <fullName evidence="2">Uncharacterized protein</fullName>
    </submittedName>
</protein>
<evidence type="ECO:0000313" key="3">
    <source>
        <dbReference type="Proteomes" id="UP000324897"/>
    </source>
</evidence>
<comment type="caution">
    <text evidence="2">The sequence shown here is derived from an EMBL/GenBank/DDBJ whole genome shotgun (WGS) entry which is preliminary data.</text>
</comment>
<reference evidence="2 3" key="1">
    <citation type="journal article" date="2019" name="Sci. Rep.">
        <title>A high-quality genome of Eragrostis curvula grass provides insights into Poaceae evolution and supports new strategies to enhance forage quality.</title>
        <authorList>
            <person name="Carballo J."/>
            <person name="Santos B.A.C.M."/>
            <person name="Zappacosta D."/>
            <person name="Garbus I."/>
            <person name="Selva J.P."/>
            <person name="Gallo C.A."/>
            <person name="Diaz A."/>
            <person name="Albertini E."/>
            <person name="Caccamo M."/>
            <person name="Echenique V."/>
        </authorList>
    </citation>
    <scope>NUCLEOTIDE SEQUENCE [LARGE SCALE GENOMIC DNA]</scope>
    <source>
        <strain evidence="3">cv. Victoria</strain>
        <tissue evidence="2">Leaf</tissue>
    </source>
</reference>
<sequence>MYRKRLLRKLKSLISGAALASDEAHGGLSTSGGFFLVSITNVLPQDLRGEAADESQDPRVHQILLLRPRPDEEPEKKRKTVTLTKDDVELDMTGTTESQDPRLC</sequence>
<dbReference type="Gramene" id="TVU27385">
    <property type="protein sequence ID" value="TVU27385"/>
    <property type="gene ID" value="EJB05_29993"/>
</dbReference>
<dbReference type="EMBL" id="RWGY01000013">
    <property type="protein sequence ID" value="TVU27385.1"/>
    <property type="molecule type" value="Genomic_DNA"/>
</dbReference>
<accession>A0A5J9UUY9</accession>
<feature type="region of interest" description="Disordered" evidence="1">
    <location>
        <begin position="68"/>
        <end position="104"/>
    </location>
</feature>
<proteinExistence type="predicted"/>
<evidence type="ECO:0000313" key="2">
    <source>
        <dbReference type="EMBL" id="TVU27385.1"/>
    </source>
</evidence>